<dbReference type="EMBL" id="CAMXCT020006663">
    <property type="protein sequence ID" value="CAL1171275.1"/>
    <property type="molecule type" value="Genomic_DNA"/>
</dbReference>
<reference evidence="3" key="2">
    <citation type="submission" date="2024-04" db="EMBL/GenBank/DDBJ databases">
        <authorList>
            <person name="Chen Y."/>
            <person name="Shah S."/>
            <person name="Dougan E. K."/>
            <person name="Thang M."/>
            <person name="Chan C."/>
        </authorList>
    </citation>
    <scope>NUCLEOTIDE SEQUENCE [LARGE SCALE GENOMIC DNA]</scope>
</reference>
<comment type="caution">
    <text evidence="2">The sequence shown here is derived from an EMBL/GenBank/DDBJ whole genome shotgun (WGS) entry which is preliminary data.</text>
</comment>
<dbReference type="Proteomes" id="UP001152797">
    <property type="component" value="Unassembled WGS sequence"/>
</dbReference>
<protein>
    <submittedName>
        <fullName evidence="2">Uncharacterized protein</fullName>
    </submittedName>
</protein>
<name>A0A9P1LZU6_9DINO</name>
<reference evidence="2" key="1">
    <citation type="submission" date="2022-10" db="EMBL/GenBank/DDBJ databases">
        <authorList>
            <person name="Chen Y."/>
            <person name="Dougan E. K."/>
            <person name="Chan C."/>
            <person name="Rhodes N."/>
            <person name="Thang M."/>
        </authorList>
    </citation>
    <scope>NUCLEOTIDE SEQUENCE</scope>
</reference>
<keyword evidence="1" id="KW-0472">Membrane</keyword>
<accession>A0A9P1LZU6</accession>
<organism evidence="2">
    <name type="scientific">Cladocopium goreaui</name>
    <dbReference type="NCBI Taxonomy" id="2562237"/>
    <lineage>
        <taxon>Eukaryota</taxon>
        <taxon>Sar</taxon>
        <taxon>Alveolata</taxon>
        <taxon>Dinophyceae</taxon>
        <taxon>Suessiales</taxon>
        <taxon>Symbiodiniaceae</taxon>
        <taxon>Cladocopium</taxon>
    </lineage>
</organism>
<dbReference type="AlphaFoldDB" id="A0A9P1LZU6"/>
<dbReference type="EMBL" id="CAMXCT010006663">
    <property type="protein sequence ID" value="CAI4017900.1"/>
    <property type="molecule type" value="Genomic_DNA"/>
</dbReference>
<feature type="transmembrane region" description="Helical" evidence="1">
    <location>
        <begin position="45"/>
        <end position="68"/>
    </location>
</feature>
<keyword evidence="1" id="KW-0812">Transmembrane</keyword>
<evidence type="ECO:0000313" key="3">
    <source>
        <dbReference type="EMBL" id="CAL1171275.1"/>
    </source>
</evidence>
<dbReference type="EMBL" id="CAMXCT030006663">
    <property type="protein sequence ID" value="CAL4805212.1"/>
    <property type="molecule type" value="Genomic_DNA"/>
</dbReference>
<feature type="transmembrane region" description="Helical" evidence="1">
    <location>
        <begin position="80"/>
        <end position="97"/>
    </location>
</feature>
<gene>
    <name evidence="2" type="ORF">C1SCF055_LOCUS42510</name>
</gene>
<evidence type="ECO:0000313" key="4">
    <source>
        <dbReference type="Proteomes" id="UP001152797"/>
    </source>
</evidence>
<evidence type="ECO:0000313" key="2">
    <source>
        <dbReference type="EMBL" id="CAI4017900.1"/>
    </source>
</evidence>
<keyword evidence="1" id="KW-1133">Transmembrane helix</keyword>
<keyword evidence="4" id="KW-1185">Reference proteome</keyword>
<proteinExistence type="predicted"/>
<feature type="non-terminal residue" evidence="2">
    <location>
        <position position="1"/>
    </location>
</feature>
<evidence type="ECO:0000256" key="1">
    <source>
        <dbReference type="SAM" id="Phobius"/>
    </source>
</evidence>
<sequence length="109" mass="11688">GAGAFTQDPQVIQGAKIGVLPFILILCVMHPTRVCQNSLVVHGDLGFYVCAQTGLSLLFFVGLTLLAGRCAIGSISAYRSMLLATLIFYIASFGTYGSRVRYLNRRLGG</sequence>